<evidence type="ECO:0000256" key="7">
    <source>
        <dbReference type="ARBA" id="ARBA00023316"/>
    </source>
</evidence>
<dbReference type="Pfam" id="PF00150">
    <property type="entry name" value="Cellulase"/>
    <property type="match status" value="1"/>
</dbReference>
<reference evidence="12 13" key="1">
    <citation type="journal article" date="2020" name="Microbiol. Resour. Announc.">
        <title>Draft Genome Sequence of a Cladosporium Species Isolated from the Mesophotic Ascidian Didemnum maculosum.</title>
        <authorList>
            <person name="Gioti A."/>
            <person name="Siaperas R."/>
            <person name="Nikolaivits E."/>
            <person name="Le Goff G."/>
            <person name="Ouazzani J."/>
            <person name="Kotoulas G."/>
            <person name="Topakas E."/>
        </authorList>
    </citation>
    <scope>NUCLEOTIDE SEQUENCE [LARGE SCALE GENOMIC DNA]</scope>
    <source>
        <strain evidence="12 13">TM138-S3</strain>
    </source>
</reference>
<dbReference type="RefSeq" id="XP_069227488.1">
    <property type="nucleotide sequence ID" value="XM_069374883.1"/>
</dbReference>
<keyword evidence="7" id="KW-0961">Cell wall biogenesis/degradation</keyword>
<evidence type="ECO:0000313" key="12">
    <source>
        <dbReference type="EMBL" id="KAL1584382.1"/>
    </source>
</evidence>
<name>A0AB34KH90_9PEZI</name>
<dbReference type="Gene3D" id="3.20.20.80">
    <property type="entry name" value="Glycosidases"/>
    <property type="match status" value="1"/>
</dbReference>
<dbReference type="InterPro" id="IPR017853">
    <property type="entry name" value="GH"/>
</dbReference>
<dbReference type="InterPro" id="IPR050386">
    <property type="entry name" value="Glycosyl_hydrolase_5"/>
</dbReference>
<evidence type="ECO:0000313" key="13">
    <source>
        <dbReference type="Proteomes" id="UP000803884"/>
    </source>
</evidence>
<dbReference type="SUPFAM" id="SSF51445">
    <property type="entry name" value="(Trans)glycosidases"/>
    <property type="match status" value="1"/>
</dbReference>
<comment type="catalytic activity">
    <reaction evidence="8">
        <text>Successive hydrolysis of beta-D-glucose units from the non-reducing ends of (1-&gt;3)-beta-D-glucans, releasing alpha-glucose.</text>
        <dbReference type="EC" id="3.2.1.58"/>
    </reaction>
</comment>
<evidence type="ECO:0000256" key="8">
    <source>
        <dbReference type="ARBA" id="ARBA00036824"/>
    </source>
</evidence>
<keyword evidence="4" id="KW-0732">Signal</keyword>
<dbReference type="GO" id="GO:0004338">
    <property type="term" value="F:glucan exo-1,3-beta-glucosidase activity"/>
    <property type="evidence" value="ECO:0007669"/>
    <property type="project" value="UniProtKB-EC"/>
</dbReference>
<dbReference type="EMBL" id="JAAQHG020000026">
    <property type="protein sequence ID" value="KAL1584382.1"/>
    <property type="molecule type" value="Genomic_DNA"/>
</dbReference>
<evidence type="ECO:0000256" key="4">
    <source>
        <dbReference type="ARBA" id="ARBA00022729"/>
    </source>
</evidence>
<dbReference type="InterPro" id="IPR001547">
    <property type="entry name" value="Glyco_hydro_5"/>
</dbReference>
<evidence type="ECO:0000256" key="1">
    <source>
        <dbReference type="ARBA" id="ARBA00004613"/>
    </source>
</evidence>
<keyword evidence="6 10" id="KW-0326">Glycosidase</keyword>
<dbReference type="GO" id="GO:0009251">
    <property type="term" value="P:glucan catabolic process"/>
    <property type="evidence" value="ECO:0007669"/>
    <property type="project" value="TreeGrafter"/>
</dbReference>
<evidence type="ECO:0000256" key="6">
    <source>
        <dbReference type="ARBA" id="ARBA00023295"/>
    </source>
</evidence>
<organism evidence="12 13">
    <name type="scientific">Cladosporium halotolerans</name>
    <dbReference type="NCBI Taxonomy" id="1052096"/>
    <lineage>
        <taxon>Eukaryota</taxon>
        <taxon>Fungi</taxon>
        <taxon>Dikarya</taxon>
        <taxon>Ascomycota</taxon>
        <taxon>Pezizomycotina</taxon>
        <taxon>Dothideomycetes</taxon>
        <taxon>Dothideomycetidae</taxon>
        <taxon>Cladosporiales</taxon>
        <taxon>Cladosporiaceae</taxon>
        <taxon>Cladosporium</taxon>
    </lineage>
</organism>
<dbReference type="GeneID" id="96007721"/>
<keyword evidence="3" id="KW-0964">Secreted</keyword>
<protein>
    <recommendedName>
        <fullName evidence="9">glucan 1,3-beta-glucosidase</fullName>
        <ecNumber evidence="9">3.2.1.58</ecNumber>
    </recommendedName>
</protein>
<comment type="subcellular location">
    <subcellularLocation>
        <location evidence="1">Secreted</location>
    </subcellularLocation>
</comment>
<dbReference type="GO" id="GO:0071555">
    <property type="term" value="P:cell wall organization"/>
    <property type="evidence" value="ECO:0007669"/>
    <property type="project" value="UniProtKB-KW"/>
</dbReference>
<evidence type="ECO:0000256" key="3">
    <source>
        <dbReference type="ARBA" id="ARBA00022525"/>
    </source>
</evidence>
<dbReference type="GO" id="GO:0005576">
    <property type="term" value="C:extracellular region"/>
    <property type="evidence" value="ECO:0007669"/>
    <property type="project" value="UniProtKB-SubCell"/>
</dbReference>
<sequence length="339" mass="38582">MLGLSKTLRSVVIYNQCGTALERRYATWIKPCDIDGLAAVGIDLLRIPTNYATWVERPGSQLYHGNQLEYLKNVTDYAITKYGMHVVLDIHSLPGGVNGLDIGERVGAWSWFHNQTAFEYSLATIDRVLDFINQSGHSQHFTLEPVNEPTDNRDFSTFGTPATLSSKGSQWVLKYYSAVMERVHKSNPNLSVMLFDAFQGEQFWSPFFHEKQKIVFDIHRYYFARPSTPQNVTAIMTSDGEKAAGDGKFPTFVGEWAIQTTTGNEYAKRREVFRHGSETWKKYTRGSAYWNVKYSGNAPVDGEGTQAQWMGRSVQFGQVRIRWNESVIKLRLATLFSNK</sequence>
<dbReference type="PANTHER" id="PTHR31297">
    <property type="entry name" value="GLUCAN ENDO-1,6-BETA-GLUCOSIDASE B"/>
    <property type="match status" value="1"/>
</dbReference>
<feature type="domain" description="Glycoside hydrolase family 5" evidence="11">
    <location>
        <begin position="34"/>
        <end position="294"/>
    </location>
</feature>
<dbReference type="PANTHER" id="PTHR31297:SF1">
    <property type="entry name" value="GLUCAN 1,3-BETA-GLUCOSIDASE I_II-RELATED"/>
    <property type="match status" value="1"/>
</dbReference>
<dbReference type="AlphaFoldDB" id="A0AB34KH90"/>
<evidence type="ECO:0000256" key="5">
    <source>
        <dbReference type="ARBA" id="ARBA00022801"/>
    </source>
</evidence>
<evidence type="ECO:0000256" key="9">
    <source>
        <dbReference type="ARBA" id="ARBA00038929"/>
    </source>
</evidence>
<dbReference type="EC" id="3.2.1.58" evidence="9"/>
<evidence type="ECO:0000259" key="11">
    <source>
        <dbReference type="Pfam" id="PF00150"/>
    </source>
</evidence>
<gene>
    <name evidence="12" type="ORF">WHR41_06278</name>
</gene>
<keyword evidence="13" id="KW-1185">Reference proteome</keyword>
<evidence type="ECO:0000256" key="2">
    <source>
        <dbReference type="ARBA" id="ARBA00005641"/>
    </source>
</evidence>
<comment type="caution">
    <text evidence="12">The sequence shown here is derived from an EMBL/GenBank/DDBJ whole genome shotgun (WGS) entry which is preliminary data.</text>
</comment>
<evidence type="ECO:0000256" key="10">
    <source>
        <dbReference type="RuleBase" id="RU361153"/>
    </source>
</evidence>
<comment type="similarity">
    <text evidence="2 10">Belongs to the glycosyl hydrolase 5 (cellulase A) family.</text>
</comment>
<dbReference type="Proteomes" id="UP000803884">
    <property type="component" value="Unassembled WGS sequence"/>
</dbReference>
<accession>A0AB34KH90</accession>
<keyword evidence="5 10" id="KW-0378">Hydrolase</keyword>
<proteinExistence type="inferred from homology"/>
<dbReference type="GO" id="GO:0009986">
    <property type="term" value="C:cell surface"/>
    <property type="evidence" value="ECO:0007669"/>
    <property type="project" value="TreeGrafter"/>
</dbReference>